<organism evidence="1 2">
    <name type="scientific">Galerina marginata (strain CBS 339.88)</name>
    <dbReference type="NCBI Taxonomy" id="685588"/>
    <lineage>
        <taxon>Eukaryota</taxon>
        <taxon>Fungi</taxon>
        <taxon>Dikarya</taxon>
        <taxon>Basidiomycota</taxon>
        <taxon>Agaricomycotina</taxon>
        <taxon>Agaricomycetes</taxon>
        <taxon>Agaricomycetidae</taxon>
        <taxon>Agaricales</taxon>
        <taxon>Agaricineae</taxon>
        <taxon>Strophariaceae</taxon>
        <taxon>Galerina</taxon>
    </lineage>
</organism>
<evidence type="ECO:0000313" key="1">
    <source>
        <dbReference type="EMBL" id="KDR77892.1"/>
    </source>
</evidence>
<sequence>MPSTLFDTMGQRRGLRIGGYVMSHDLVKQWAMRLCDLKEITEEEASVSADLVAEKLELKEKYNLKMRSVGEQTCENYMIITHRARVKGAYVNTPASYIEQFEPNDVDEKIQYLLKEHGFQDGDFKFETWLD</sequence>
<dbReference type="HOGENOM" id="CLU_1927778_0_0_1"/>
<name>A0A067T6B7_GALM3</name>
<keyword evidence="2" id="KW-1185">Reference proteome</keyword>
<dbReference type="AlphaFoldDB" id="A0A067T6B7"/>
<evidence type="ECO:0000313" key="2">
    <source>
        <dbReference type="Proteomes" id="UP000027222"/>
    </source>
</evidence>
<reference evidence="2" key="1">
    <citation type="journal article" date="2014" name="Proc. Natl. Acad. Sci. U.S.A.">
        <title>Extensive sampling of basidiomycete genomes demonstrates inadequacy of the white-rot/brown-rot paradigm for wood decay fungi.</title>
        <authorList>
            <person name="Riley R."/>
            <person name="Salamov A.A."/>
            <person name="Brown D.W."/>
            <person name="Nagy L.G."/>
            <person name="Floudas D."/>
            <person name="Held B.W."/>
            <person name="Levasseur A."/>
            <person name="Lombard V."/>
            <person name="Morin E."/>
            <person name="Otillar R."/>
            <person name="Lindquist E.A."/>
            <person name="Sun H."/>
            <person name="LaButti K.M."/>
            <person name="Schmutz J."/>
            <person name="Jabbour D."/>
            <person name="Luo H."/>
            <person name="Baker S.E."/>
            <person name="Pisabarro A.G."/>
            <person name="Walton J.D."/>
            <person name="Blanchette R.A."/>
            <person name="Henrissat B."/>
            <person name="Martin F."/>
            <person name="Cullen D."/>
            <person name="Hibbett D.S."/>
            <person name="Grigoriev I.V."/>
        </authorList>
    </citation>
    <scope>NUCLEOTIDE SEQUENCE [LARGE SCALE GENOMIC DNA]</scope>
    <source>
        <strain evidence="2">CBS 339.88</strain>
    </source>
</reference>
<dbReference type="Proteomes" id="UP000027222">
    <property type="component" value="Unassembled WGS sequence"/>
</dbReference>
<dbReference type="EMBL" id="KL142375">
    <property type="protein sequence ID" value="KDR77892.1"/>
    <property type="molecule type" value="Genomic_DNA"/>
</dbReference>
<proteinExistence type="predicted"/>
<gene>
    <name evidence="1" type="ORF">GALMADRAFT_278299</name>
</gene>
<accession>A0A067T6B7</accession>
<protein>
    <submittedName>
        <fullName evidence="1">Uncharacterized protein</fullName>
    </submittedName>
</protein>